<organism evidence="7 8">
    <name type="scientific">Teichococcus deserti</name>
    <dbReference type="NCBI Taxonomy" id="1817963"/>
    <lineage>
        <taxon>Bacteria</taxon>
        <taxon>Pseudomonadati</taxon>
        <taxon>Pseudomonadota</taxon>
        <taxon>Alphaproteobacteria</taxon>
        <taxon>Acetobacterales</taxon>
        <taxon>Roseomonadaceae</taxon>
        <taxon>Roseomonas</taxon>
    </lineage>
</organism>
<dbReference type="OrthoDB" id="9811281at2"/>
<dbReference type="PROSITE" id="PS51007">
    <property type="entry name" value="CYTC"/>
    <property type="match status" value="2"/>
</dbReference>
<keyword evidence="2 4" id="KW-0479">Metal-binding</keyword>
<evidence type="ECO:0000256" key="5">
    <source>
        <dbReference type="SAM" id="SignalP"/>
    </source>
</evidence>
<dbReference type="InterPro" id="IPR036909">
    <property type="entry name" value="Cyt_c-like_dom_sf"/>
</dbReference>
<evidence type="ECO:0000313" key="8">
    <source>
        <dbReference type="Proteomes" id="UP000188879"/>
    </source>
</evidence>
<dbReference type="PANTHER" id="PTHR35008:SF8">
    <property type="entry name" value="ALCOHOL DEHYDROGENASE CYTOCHROME C SUBUNIT"/>
    <property type="match status" value="1"/>
</dbReference>
<gene>
    <name evidence="7" type="ORF">BKE38_11700</name>
</gene>
<evidence type="ECO:0000256" key="3">
    <source>
        <dbReference type="ARBA" id="ARBA00023004"/>
    </source>
</evidence>
<feature type="signal peptide" evidence="5">
    <location>
        <begin position="1"/>
        <end position="21"/>
    </location>
</feature>
<keyword evidence="1 4" id="KW-0349">Heme</keyword>
<dbReference type="GO" id="GO:0009055">
    <property type="term" value="F:electron transfer activity"/>
    <property type="evidence" value="ECO:0007669"/>
    <property type="project" value="InterPro"/>
</dbReference>
<feature type="domain" description="Cytochrome c" evidence="6">
    <location>
        <begin position="190"/>
        <end position="297"/>
    </location>
</feature>
<comment type="caution">
    <text evidence="7">The sequence shown here is derived from an EMBL/GenBank/DDBJ whole genome shotgun (WGS) entry which is preliminary data.</text>
</comment>
<evidence type="ECO:0000256" key="2">
    <source>
        <dbReference type="ARBA" id="ARBA00022723"/>
    </source>
</evidence>
<dbReference type="PANTHER" id="PTHR35008">
    <property type="entry name" value="BLL4482 PROTEIN-RELATED"/>
    <property type="match status" value="1"/>
</dbReference>
<dbReference type="RefSeq" id="WP_076957536.1">
    <property type="nucleotide sequence ID" value="NZ_MLCO01000096.1"/>
</dbReference>
<reference evidence="7 8" key="1">
    <citation type="submission" date="2016-10" db="EMBL/GenBank/DDBJ databases">
        <title>Draft Genome sequence of Roseomonas sp. strain M3.</title>
        <authorList>
            <person name="Subhash Y."/>
            <person name="Lee S."/>
        </authorList>
    </citation>
    <scope>NUCLEOTIDE SEQUENCE [LARGE SCALE GENOMIC DNA]</scope>
    <source>
        <strain evidence="7 8">M3</strain>
    </source>
</reference>
<dbReference type="InterPro" id="IPR051459">
    <property type="entry name" value="Cytochrome_c-type_DH"/>
</dbReference>
<protein>
    <submittedName>
        <fullName evidence="7">Alkylated DNA repair protein</fullName>
    </submittedName>
</protein>
<accession>A0A1V2H362</accession>
<dbReference type="Proteomes" id="UP000188879">
    <property type="component" value="Unassembled WGS sequence"/>
</dbReference>
<keyword evidence="5" id="KW-0732">Signal</keyword>
<name>A0A1V2H362_9PROT</name>
<dbReference type="GO" id="GO:0046872">
    <property type="term" value="F:metal ion binding"/>
    <property type="evidence" value="ECO:0007669"/>
    <property type="project" value="UniProtKB-KW"/>
</dbReference>
<keyword evidence="8" id="KW-1185">Reference proteome</keyword>
<dbReference type="AlphaFoldDB" id="A0A1V2H362"/>
<dbReference type="Pfam" id="PF00034">
    <property type="entry name" value="Cytochrom_C"/>
    <property type="match status" value="1"/>
</dbReference>
<proteinExistence type="predicted"/>
<feature type="domain" description="Cytochrome c" evidence="6">
    <location>
        <begin position="42"/>
        <end position="148"/>
    </location>
</feature>
<dbReference type="SUPFAM" id="SSF46626">
    <property type="entry name" value="Cytochrome c"/>
    <property type="match status" value="2"/>
</dbReference>
<dbReference type="EMBL" id="MLCO01000096">
    <property type="protein sequence ID" value="ONG53552.1"/>
    <property type="molecule type" value="Genomic_DNA"/>
</dbReference>
<evidence type="ECO:0000256" key="1">
    <source>
        <dbReference type="ARBA" id="ARBA00022617"/>
    </source>
</evidence>
<evidence type="ECO:0000256" key="4">
    <source>
        <dbReference type="PROSITE-ProRule" id="PRU00433"/>
    </source>
</evidence>
<feature type="chain" id="PRO_5012911642" evidence="5">
    <location>
        <begin position="22"/>
        <end position="304"/>
    </location>
</feature>
<dbReference type="GO" id="GO:0020037">
    <property type="term" value="F:heme binding"/>
    <property type="evidence" value="ECO:0007669"/>
    <property type="project" value="InterPro"/>
</dbReference>
<dbReference type="Gene3D" id="1.10.760.10">
    <property type="entry name" value="Cytochrome c-like domain"/>
    <property type="match status" value="2"/>
</dbReference>
<sequence>MTRRRLLGLLGAAGLTMAGLAWQTSAPRPGFGEDAVTRFEGGDATRGARVFAAGDCGSCHAGPGQADRLRLGGGRVLAAPFGRFHVPNISPHPRDGIGAWRGVDLANALLSGVSPQGAHYYPAFPYVAYARMTPEDVADLFAYLRSLPPVEGRPPPHELPFPLTIRRSLGLWKFLFLDTTPFEPVAGRDAEWHRGRYLVEAVAHCAECHSSRNAAGAIRGATRHAGGPDPEGMGFAPNITPTGLQGWGETDLTRLLATGERPDGRRVGAGMADVVFNTAQLPEADRRAMARYILSLPPRPTPQP</sequence>
<evidence type="ECO:0000313" key="7">
    <source>
        <dbReference type="EMBL" id="ONG53552.1"/>
    </source>
</evidence>
<keyword evidence="3 4" id="KW-0408">Iron</keyword>
<evidence type="ECO:0000259" key="6">
    <source>
        <dbReference type="PROSITE" id="PS51007"/>
    </source>
</evidence>
<dbReference type="InterPro" id="IPR009056">
    <property type="entry name" value="Cyt_c-like_dom"/>
</dbReference>